<gene>
    <name evidence="1" type="ORF">GCM10023172_35520</name>
</gene>
<name>A0ABP8QPI2_9BACT</name>
<accession>A0ABP8QPI2</accession>
<evidence type="ECO:0000313" key="1">
    <source>
        <dbReference type="EMBL" id="GAA4506354.1"/>
    </source>
</evidence>
<dbReference type="EMBL" id="BAABGQ010000008">
    <property type="protein sequence ID" value="GAA4506354.1"/>
    <property type="molecule type" value="Genomic_DNA"/>
</dbReference>
<proteinExistence type="predicted"/>
<comment type="caution">
    <text evidence="1">The sequence shown here is derived from an EMBL/GenBank/DDBJ whole genome shotgun (WGS) entry which is preliminary data.</text>
</comment>
<organism evidence="1 2">
    <name type="scientific">Hymenobacter ginsengisoli</name>
    <dbReference type="NCBI Taxonomy" id="1051626"/>
    <lineage>
        <taxon>Bacteria</taxon>
        <taxon>Pseudomonadati</taxon>
        <taxon>Bacteroidota</taxon>
        <taxon>Cytophagia</taxon>
        <taxon>Cytophagales</taxon>
        <taxon>Hymenobacteraceae</taxon>
        <taxon>Hymenobacter</taxon>
    </lineage>
</organism>
<sequence length="322" mass="35606">MLVVKHFAWLLTSTGKIEVYNAQGTLQQLPLVAAVTAQHLANDGDNVLAQIGSRLERWNVAKSGWETIGKMPAVTFGIAANRQHHVFAITGKGVLDVETGKSYLPASSPNSQLRQLTGFGQPATYFMDSEDRLWIGFGYGEWGGNIFTFDTNKHEYINLRFNKFNIELNPIKSFFQLRDGVGVSSGLQHMMTSGTLAEFTNTGARIIYNTWADRDTIPTKQPTFTEQPYIGPATYDAATNQLYFYSQLGVYAATYGGSLAKLASWHKVFEPKLHWRYGQPDAVGSPMNVLAMLPLGEGKLVLLTQNDGAGIWNGQSFELLQP</sequence>
<keyword evidence="2" id="KW-1185">Reference proteome</keyword>
<dbReference type="Proteomes" id="UP001501243">
    <property type="component" value="Unassembled WGS sequence"/>
</dbReference>
<reference evidence="2" key="1">
    <citation type="journal article" date="2019" name="Int. J. Syst. Evol. Microbiol.">
        <title>The Global Catalogue of Microorganisms (GCM) 10K type strain sequencing project: providing services to taxonomists for standard genome sequencing and annotation.</title>
        <authorList>
            <consortium name="The Broad Institute Genomics Platform"/>
            <consortium name="The Broad Institute Genome Sequencing Center for Infectious Disease"/>
            <person name="Wu L."/>
            <person name="Ma J."/>
        </authorList>
    </citation>
    <scope>NUCLEOTIDE SEQUENCE [LARGE SCALE GENOMIC DNA]</scope>
    <source>
        <strain evidence="2">JCM 17841</strain>
    </source>
</reference>
<evidence type="ECO:0000313" key="2">
    <source>
        <dbReference type="Proteomes" id="UP001501243"/>
    </source>
</evidence>
<protein>
    <submittedName>
        <fullName evidence="1">Uncharacterized protein</fullName>
    </submittedName>
</protein>